<name>A0A6A4VAH1_AMPAM</name>
<dbReference type="EMBL" id="VIIS01001930">
    <property type="protein sequence ID" value="KAF0290755.1"/>
    <property type="molecule type" value="Genomic_DNA"/>
</dbReference>
<keyword evidence="4" id="KW-1185">Reference proteome</keyword>
<accession>A0A6A4VAH1</accession>
<evidence type="ECO:0000256" key="1">
    <source>
        <dbReference type="SAM" id="MobiDB-lite"/>
    </source>
</evidence>
<dbReference type="AlphaFoldDB" id="A0A6A4VAH1"/>
<dbReference type="InterPro" id="IPR005135">
    <property type="entry name" value="Endo/exonuclease/phosphatase"/>
</dbReference>
<comment type="caution">
    <text evidence="3">The sequence shown here is derived from an EMBL/GenBank/DDBJ whole genome shotgun (WGS) entry which is preliminary data.</text>
</comment>
<dbReference type="Proteomes" id="UP000440578">
    <property type="component" value="Unassembled WGS sequence"/>
</dbReference>
<proteinExistence type="predicted"/>
<sequence>MCETWLKPSTPNRLIPVPGYQLLRRDRADGRGYGGVAVLVKEAIAAVVLDGPDQVTAGSKLESLWVQVGAGPQKVVICSLYRPPVQTQARVTADLDELERQLQHNVTRHSGPIIIAGDININTRDTSSSTATRLQELFAAYTIQQHIKDATFRSSGSTIDVIATNRGVERAGTAALPLQSPQLDSCSGTGPRPPPGPVCGDRAVLAQTGHGGGEPPPQ</sequence>
<dbReference type="GO" id="GO:0003824">
    <property type="term" value="F:catalytic activity"/>
    <property type="evidence" value="ECO:0007669"/>
    <property type="project" value="InterPro"/>
</dbReference>
<feature type="domain" description="Endonuclease/exonuclease/phosphatase" evidence="2">
    <location>
        <begin position="76"/>
        <end position="170"/>
    </location>
</feature>
<dbReference type="OrthoDB" id="6078042at2759"/>
<evidence type="ECO:0000259" key="2">
    <source>
        <dbReference type="Pfam" id="PF14529"/>
    </source>
</evidence>
<dbReference type="SUPFAM" id="SSF56219">
    <property type="entry name" value="DNase I-like"/>
    <property type="match status" value="1"/>
</dbReference>
<dbReference type="PANTHER" id="PTHR33776">
    <property type="entry name" value="ENDO/EXONUCLEASE/PHOSPHATASE DOMAIN-CONTAINING PROTEIN"/>
    <property type="match status" value="1"/>
</dbReference>
<feature type="compositionally biased region" description="Gly residues" evidence="1">
    <location>
        <begin position="209"/>
        <end position="218"/>
    </location>
</feature>
<feature type="region of interest" description="Disordered" evidence="1">
    <location>
        <begin position="179"/>
        <end position="218"/>
    </location>
</feature>
<protein>
    <recommendedName>
        <fullName evidence="2">Endonuclease/exonuclease/phosphatase domain-containing protein</fullName>
    </recommendedName>
</protein>
<gene>
    <name evidence="3" type="ORF">FJT64_011018</name>
</gene>
<organism evidence="3 4">
    <name type="scientific">Amphibalanus amphitrite</name>
    <name type="common">Striped barnacle</name>
    <name type="synonym">Balanus amphitrite</name>
    <dbReference type="NCBI Taxonomy" id="1232801"/>
    <lineage>
        <taxon>Eukaryota</taxon>
        <taxon>Metazoa</taxon>
        <taxon>Ecdysozoa</taxon>
        <taxon>Arthropoda</taxon>
        <taxon>Crustacea</taxon>
        <taxon>Multicrustacea</taxon>
        <taxon>Cirripedia</taxon>
        <taxon>Thoracica</taxon>
        <taxon>Thoracicalcarea</taxon>
        <taxon>Balanomorpha</taxon>
        <taxon>Balanoidea</taxon>
        <taxon>Balanidae</taxon>
        <taxon>Amphibalaninae</taxon>
        <taxon>Amphibalanus</taxon>
    </lineage>
</organism>
<evidence type="ECO:0000313" key="4">
    <source>
        <dbReference type="Proteomes" id="UP000440578"/>
    </source>
</evidence>
<dbReference type="Pfam" id="PF14529">
    <property type="entry name" value="Exo_endo_phos_2"/>
    <property type="match status" value="1"/>
</dbReference>
<reference evidence="3 4" key="1">
    <citation type="submission" date="2019-07" db="EMBL/GenBank/DDBJ databases">
        <title>Draft genome assembly of a fouling barnacle, Amphibalanus amphitrite (Darwin, 1854): The first reference genome for Thecostraca.</title>
        <authorList>
            <person name="Kim W."/>
        </authorList>
    </citation>
    <scope>NUCLEOTIDE SEQUENCE [LARGE SCALE GENOMIC DNA]</scope>
    <source>
        <strain evidence="3">SNU_AA5</strain>
        <tissue evidence="3">Soma without cirri and trophi</tissue>
    </source>
</reference>
<dbReference type="PANTHER" id="PTHR33776:SF3">
    <property type="entry name" value="PHD-TYPE DOMAIN-CONTAINING PROTEIN"/>
    <property type="match status" value="1"/>
</dbReference>
<dbReference type="InterPro" id="IPR036691">
    <property type="entry name" value="Endo/exonu/phosph_ase_sf"/>
</dbReference>
<evidence type="ECO:0000313" key="3">
    <source>
        <dbReference type="EMBL" id="KAF0290755.1"/>
    </source>
</evidence>
<feature type="compositionally biased region" description="Polar residues" evidence="1">
    <location>
        <begin position="179"/>
        <end position="188"/>
    </location>
</feature>
<dbReference type="Gene3D" id="3.60.10.10">
    <property type="entry name" value="Endonuclease/exonuclease/phosphatase"/>
    <property type="match status" value="1"/>
</dbReference>